<dbReference type="AlphaFoldDB" id="A0A844Z8E9"/>
<dbReference type="Pfam" id="PF13518">
    <property type="entry name" value="HTH_28"/>
    <property type="match status" value="1"/>
</dbReference>
<dbReference type="EMBL" id="WTYZ01000001">
    <property type="protein sequence ID" value="MXO83347.1"/>
    <property type="molecule type" value="Genomic_DNA"/>
</dbReference>
<evidence type="ECO:0000259" key="2">
    <source>
        <dbReference type="Pfam" id="PF13518"/>
    </source>
</evidence>
<sequence>MTGHSNLPADTDHPISDAELNKRLAQHGVALRPSAGEAGRWPAGWLPGDDPVEIDLDADSLPPRGGGIEGGGCTDGYVEHQGEPDTPTPNPLPQERGLYEPLHPAAVFDTGARVRFLDALAGHGNVRSAAAQVGVSRETVYRARRRYADFARCWDMALVHARARYEAELAARAVDGVRVPVFVRGEHVATYRRHDARYLLAHLARLDRRIAEDPDMARDAGQFDRLLAAMAGHEPLEDFDAVADTLRKDRSGSAPNIPPTRDEYVSYARSEALADQSAQSDPGHSDLSESDPAEQADRDQAEADAMHRSAQAAGQDWDAWDAAGADLLDRVLAEEAAVEATRKIEREGSVTCVNTAPPDMVGEVPD</sequence>
<evidence type="ECO:0000256" key="1">
    <source>
        <dbReference type="SAM" id="MobiDB-lite"/>
    </source>
</evidence>
<protein>
    <submittedName>
        <fullName evidence="3">Helix-turn-helix domain-containing protein</fullName>
    </submittedName>
</protein>
<dbReference type="RefSeq" id="WP_160613710.1">
    <property type="nucleotide sequence ID" value="NZ_JAUFQM010000001.1"/>
</dbReference>
<dbReference type="Proteomes" id="UP000460290">
    <property type="component" value="Unassembled WGS sequence"/>
</dbReference>
<dbReference type="InterPro" id="IPR055247">
    <property type="entry name" value="InsJ-like_HTH"/>
</dbReference>
<evidence type="ECO:0000313" key="4">
    <source>
        <dbReference type="Proteomes" id="UP000460290"/>
    </source>
</evidence>
<feature type="region of interest" description="Disordered" evidence="1">
    <location>
        <begin position="272"/>
        <end position="317"/>
    </location>
</feature>
<feature type="domain" description="Insertion element IS150 protein InsJ-like helix-turn-helix" evidence="2">
    <location>
        <begin position="113"/>
        <end position="147"/>
    </location>
</feature>
<gene>
    <name evidence="3" type="ORF">GRI35_08220</name>
</gene>
<accession>A0A844Z8E9</accession>
<proteinExistence type="predicted"/>
<feature type="compositionally biased region" description="Basic and acidic residues" evidence="1">
    <location>
        <begin position="295"/>
        <end position="307"/>
    </location>
</feature>
<name>A0A844Z8E9_9SPHN</name>
<reference evidence="3 4" key="1">
    <citation type="submission" date="2019-12" db="EMBL/GenBank/DDBJ databases">
        <title>Genomic-based taxomic classification of the family Erythrobacteraceae.</title>
        <authorList>
            <person name="Xu L."/>
        </authorList>
    </citation>
    <scope>NUCLEOTIDE SEQUENCE [LARGE SCALE GENOMIC DNA]</scope>
    <source>
        <strain evidence="3 4">KCTC 42006</strain>
    </source>
</reference>
<comment type="caution">
    <text evidence="3">The sequence shown here is derived from an EMBL/GenBank/DDBJ whole genome shotgun (WGS) entry which is preliminary data.</text>
</comment>
<evidence type="ECO:0000313" key="3">
    <source>
        <dbReference type="EMBL" id="MXO83347.1"/>
    </source>
</evidence>
<dbReference type="OrthoDB" id="7428067at2"/>
<keyword evidence="4" id="KW-1185">Reference proteome</keyword>
<organism evidence="3 4">
    <name type="scientific">Pontixanthobacter aestiaquae</name>
    <dbReference type="NCBI Taxonomy" id="1509367"/>
    <lineage>
        <taxon>Bacteria</taxon>
        <taxon>Pseudomonadati</taxon>
        <taxon>Pseudomonadota</taxon>
        <taxon>Alphaproteobacteria</taxon>
        <taxon>Sphingomonadales</taxon>
        <taxon>Erythrobacteraceae</taxon>
        <taxon>Pontixanthobacter</taxon>
    </lineage>
</organism>